<name>I0YVQ4_COCSC</name>
<dbReference type="RefSeq" id="XP_005647017.1">
    <property type="nucleotide sequence ID" value="XM_005646960.1"/>
</dbReference>
<dbReference type="GeneID" id="17040459"/>
<accession>I0YVQ4</accession>
<evidence type="ECO:0000313" key="2">
    <source>
        <dbReference type="EMBL" id="EIE22473.1"/>
    </source>
</evidence>
<gene>
    <name evidence="2" type="ORF">COCSUDRAFT_53826</name>
</gene>
<keyword evidence="3" id="KW-1185">Reference proteome</keyword>
<feature type="region of interest" description="Disordered" evidence="1">
    <location>
        <begin position="61"/>
        <end position="100"/>
    </location>
</feature>
<dbReference type="EMBL" id="AGSI01000010">
    <property type="protein sequence ID" value="EIE22473.1"/>
    <property type="molecule type" value="Genomic_DNA"/>
</dbReference>
<dbReference type="AlphaFoldDB" id="I0YVQ4"/>
<dbReference type="KEGG" id="csl:COCSUDRAFT_53826"/>
<feature type="compositionally biased region" description="Polar residues" evidence="1">
    <location>
        <begin position="71"/>
        <end position="81"/>
    </location>
</feature>
<sequence>MLLVDLTQRLHSHASASVSTGLADVAHIIFTGMRAPPTTHSSISKSGRLWSRGHLCRATREGLTLERPQELNASAPSSRRQPSFRAPDRPHFSSAAGADVSRHNQALLRWLDELAVDLEFVEGQELEEELQRTVEVALKVQAQRGQQSTVHNERSNKKRRS</sequence>
<proteinExistence type="predicted"/>
<protein>
    <submittedName>
        <fullName evidence="2">Uncharacterized protein</fullName>
    </submittedName>
</protein>
<organism evidence="2 3">
    <name type="scientific">Coccomyxa subellipsoidea (strain C-169)</name>
    <name type="common">Green microalga</name>
    <dbReference type="NCBI Taxonomy" id="574566"/>
    <lineage>
        <taxon>Eukaryota</taxon>
        <taxon>Viridiplantae</taxon>
        <taxon>Chlorophyta</taxon>
        <taxon>core chlorophytes</taxon>
        <taxon>Trebouxiophyceae</taxon>
        <taxon>Trebouxiophyceae incertae sedis</taxon>
        <taxon>Coccomyxaceae</taxon>
        <taxon>Coccomyxa</taxon>
        <taxon>Coccomyxa subellipsoidea</taxon>
    </lineage>
</organism>
<evidence type="ECO:0000313" key="3">
    <source>
        <dbReference type="Proteomes" id="UP000007264"/>
    </source>
</evidence>
<reference evidence="2 3" key="1">
    <citation type="journal article" date="2012" name="Genome Biol.">
        <title>The genome of the polar eukaryotic microalga coccomyxa subellipsoidea reveals traits of cold adaptation.</title>
        <authorList>
            <person name="Blanc G."/>
            <person name="Agarkova I."/>
            <person name="Grimwood J."/>
            <person name="Kuo A."/>
            <person name="Brueggeman A."/>
            <person name="Dunigan D."/>
            <person name="Gurnon J."/>
            <person name="Ladunga I."/>
            <person name="Lindquist E."/>
            <person name="Lucas S."/>
            <person name="Pangilinan J."/>
            <person name="Proschold T."/>
            <person name="Salamov A."/>
            <person name="Schmutz J."/>
            <person name="Weeks D."/>
            <person name="Yamada T."/>
            <person name="Claverie J.M."/>
            <person name="Grigoriev I."/>
            <person name="Van Etten J."/>
            <person name="Lomsadze A."/>
            <person name="Borodovsky M."/>
        </authorList>
    </citation>
    <scope>NUCLEOTIDE SEQUENCE [LARGE SCALE GENOMIC DNA]</scope>
    <source>
        <strain evidence="2 3">C-169</strain>
    </source>
</reference>
<feature type="region of interest" description="Disordered" evidence="1">
    <location>
        <begin position="140"/>
        <end position="161"/>
    </location>
</feature>
<comment type="caution">
    <text evidence="2">The sequence shown here is derived from an EMBL/GenBank/DDBJ whole genome shotgun (WGS) entry which is preliminary data.</text>
</comment>
<dbReference type="Proteomes" id="UP000007264">
    <property type="component" value="Unassembled WGS sequence"/>
</dbReference>
<evidence type="ECO:0000256" key="1">
    <source>
        <dbReference type="SAM" id="MobiDB-lite"/>
    </source>
</evidence>